<feature type="compositionally biased region" description="Basic and acidic residues" evidence="1">
    <location>
        <begin position="327"/>
        <end position="337"/>
    </location>
</feature>
<dbReference type="GO" id="GO:0006364">
    <property type="term" value="P:rRNA processing"/>
    <property type="evidence" value="ECO:0007669"/>
    <property type="project" value="InterPro"/>
</dbReference>
<dbReference type="EMBL" id="KZ824815">
    <property type="protein sequence ID" value="RAH79402.1"/>
    <property type="molecule type" value="Genomic_DNA"/>
</dbReference>
<dbReference type="GeneID" id="37172844"/>
<reference evidence="2 3" key="1">
    <citation type="submission" date="2018-02" db="EMBL/GenBank/DDBJ databases">
        <title>The genomes of Aspergillus section Nigri reveals drivers in fungal speciation.</title>
        <authorList>
            <consortium name="DOE Joint Genome Institute"/>
            <person name="Vesth T.C."/>
            <person name="Nybo J."/>
            <person name="Theobald S."/>
            <person name="Brandl J."/>
            <person name="Frisvad J.C."/>
            <person name="Nielsen K.F."/>
            <person name="Lyhne E.K."/>
            <person name="Kogle M.E."/>
            <person name="Kuo A."/>
            <person name="Riley R."/>
            <person name="Clum A."/>
            <person name="Nolan M."/>
            <person name="Lipzen A."/>
            <person name="Salamov A."/>
            <person name="Henrissat B."/>
            <person name="Wiebenga A."/>
            <person name="De vries R.P."/>
            <person name="Grigoriev I.V."/>
            <person name="Mortensen U.H."/>
            <person name="Andersen M.R."/>
            <person name="Baker S.E."/>
        </authorList>
    </citation>
    <scope>NUCLEOTIDE SEQUENCE [LARGE SCALE GENOMIC DNA]</scope>
    <source>
        <strain evidence="2 3">CBS 114.51</strain>
    </source>
</reference>
<dbReference type="GO" id="GO:0030515">
    <property type="term" value="F:snoRNA binding"/>
    <property type="evidence" value="ECO:0007669"/>
    <property type="project" value="InterPro"/>
</dbReference>
<dbReference type="InterPro" id="IPR013268">
    <property type="entry name" value="UTP16"/>
</dbReference>
<feature type="compositionally biased region" description="Acidic residues" evidence="1">
    <location>
        <begin position="139"/>
        <end position="154"/>
    </location>
</feature>
<feature type="compositionally biased region" description="Low complexity" evidence="1">
    <location>
        <begin position="120"/>
        <end position="129"/>
    </location>
</feature>
<evidence type="ECO:0000313" key="3">
    <source>
        <dbReference type="Proteomes" id="UP000249497"/>
    </source>
</evidence>
<evidence type="ECO:0000313" key="2">
    <source>
        <dbReference type="EMBL" id="RAH79402.1"/>
    </source>
</evidence>
<name>A0A8T8WVE7_ASPJA</name>
<keyword evidence="3" id="KW-1185">Reference proteome</keyword>
<evidence type="ECO:0000256" key="1">
    <source>
        <dbReference type="SAM" id="MobiDB-lite"/>
    </source>
</evidence>
<feature type="compositionally biased region" description="Basic and acidic residues" evidence="1">
    <location>
        <begin position="225"/>
        <end position="255"/>
    </location>
</feature>
<feature type="compositionally biased region" description="Acidic residues" evidence="1">
    <location>
        <begin position="180"/>
        <end position="193"/>
    </location>
</feature>
<dbReference type="Proteomes" id="UP000249497">
    <property type="component" value="Unassembled WGS sequence"/>
</dbReference>
<proteinExistence type="predicted"/>
<dbReference type="AlphaFoldDB" id="A0A8T8WVE7"/>
<dbReference type="OrthoDB" id="5423707at2759"/>
<sequence>MFAQFMTAAKGLFNRSTESSNGKSTLAQKLASDSVVTSAAVITPKKKKMVTATRRRKFTAESSAEPEVNGIVKTTINGKRKSDASTSTSTSSSKMQKSSKRRKRGTSLEDVRESEDDEMTTTTMTTTTTASNKKAKTVEEEEEEEKDSDSEVQEETPVAAAAAAAAPPSVKKKHFRFDSEEPEVPGMAEEDAAETPQGLGADEEEDSSDDEAPEAVDNSAQLSKIRMEAKRQERAKQIEEQLKRDKRKQLDDLRKLQAKSASKKREAEDQLSESTETLQGTTTESARRSALPALLPDDILNAAPDVRPPTPPAEEMEIVRPKPTKMRFLDKKEKAPKDLQMGDVTIRVLDGDVSRKKSKTALPPKSSKSSQNARQAWLSAARSTAKVNGMRRTAGGSSGFVRK</sequence>
<dbReference type="Pfam" id="PF08297">
    <property type="entry name" value="U3_snoRNA_assoc"/>
    <property type="match status" value="1"/>
</dbReference>
<protein>
    <recommendedName>
        <fullName evidence="4">Immediate-early protein</fullName>
    </recommendedName>
</protein>
<accession>A0A8T8WVE7</accession>
<evidence type="ECO:0008006" key="4">
    <source>
        <dbReference type="Google" id="ProtNLM"/>
    </source>
</evidence>
<organism evidence="2 3">
    <name type="scientific">Aspergillus japonicus CBS 114.51</name>
    <dbReference type="NCBI Taxonomy" id="1448312"/>
    <lineage>
        <taxon>Eukaryota</taxon>
        <taxon>Fungi</taxon>
        <taxon>Dikarya</taxon>
        <taxon>Ascomycota</taxon>
        <taxon>Pezizomycotina</taxon>
        <taxon>Eurotiomycetes</taxon>
        <taxon>Eurotiomycetidae</taxon>
        <taxon>Eurotiales</taxon>
        <taxon>Aspergillaceae</taxon>
        <taxon>Aspergillus</taxon>
        <taxon>Aspergillus subgen. Circumdati</taxon>
    </lineage>
</organism>
<gene>
    <name evidence="2" type="ORF">BO86DRAFT_343509</name>
</gene>
<dbReference type="RefSeq" id="XP_025525296.1">
    <property type="nucleotide sequence ID" value="XM_025669152.1"/>
</dbReference>
<feature type="compositionally biased region" description="Low complexity" evidence="1">
    <location>
        <begin position="84"/>
        <end position="96"/>
    </location>
</feature>
<feature type="compositionally biased region" description="Polar residues" evidence="1">
    <location>
        <begin position="272"/>
        <end position="284"/>
    </location>
</feature>
<feature type="region of interest" description="Disordered" evidence="1">
    <location>
        <begin position="53"/>
        <end position="403"/>
    </location>
</feature>
<feature type="compositionally biased region" description="Acidic residues" evidence="1">
    <location>
        <begin position="201"/>
        <end position="214"/>
    </location>
</feature>